<protein>
    <submittedName>
        <fullName evidence="1">Uncharacterized protein</fullName>
    </submittedName>
</protein>
<name>X7EA46_9RHOB</name>
<comment type="caution">
    <text evidence="1">The sequence shown here is derived from an EMBL/GenBank/DDBJ whole genome shotgun (WGS) entry which is preliminary data.</text>
</comment>
<sequence length="39" mass="4399">MLLVGGLMVAPFYSDVEISKTVLRLFSVPGSVRFFEFFV</sequence>
<dbReference type="EMBL" id="JALZ01000063">
    <property type="protein sequence ID" value="ETX11993.1"/>
    <property type="molecule type" value="Genomic_DNA"/>
</dbReference>
<reference evidence="1 2" key="1">
    <citation type="submission" date="2014-01" db="EMBL/GenBank/DDBJ databases">
        <title>Roseivivax halodurans JCM 10272 Genome Sequencing.</title>
        <authorList>
            <person name="Lai Q."/>
            <person name="Li G."/>
            <person name="Shao Z."/>
        </authorList>
    </citation>
    <scope>NUCLEOTIDE SEQUENCE [LARGE SCALE GENOMIC DNA]</scope>
    <source>
        <strain evidence="1 2">JCM 10272</strain>
    </source>
</reference>
<evidence type="ECO:0000313" key="1">
    <source>
        <dbReference type="EMBL" id="ETX11993.1"/>
    </source>
</evidence>
<proteinExistence type="predicted"/>
<accession>X7EA46</accession>
<evidence type="ECO:0000313" key="2">
    <source>
        <dbReference type="Proteomes" id="UP000022447"/>
    </source>
</evidence>
<keyword evidence="2" id="KW-1185">Reference proteome</keyword>
<gene>
    <name evidence="1" type="ORF">OCH239_18755</name>
</gene>
<dbReference type="Proteomes" id="UP000022447">
    <property type="component" value="Unassembled WGS sequence"/>
</dbReference>
<organism evidence="1 2">
    <name type="scientific">Roseivivax halodurans JCM 10272</name>
    <dbReference type="NCBI Taxonomy" id="1449350"/>
    <lineage>
        <taxon>Bacteria</taxon>
        <taxon>Pseudomonadati</taxon>
        <taxon>Pseudomonadota</taxon>
        <taxon>Alphaproteobacteria</taxon>
        <taxon>Rhodobacterales</taxon>
        <taxon>Roseobacteraceae</taxon>
        <taxon>Roseivivax</taxon>
    </lineage>
</organism>
<dbReference type="STRING" id="1449350.OCH239_18755"/>
<dbReference type="AlphaFoldDB" id="X7EA46"/>